<reference evidence="1" key="1">
    <citation type="submission" date="2023-01" db="EMBL/GenBank/DDBJ databases">
        <title>Genome assembly of the deep-sea coral Lophelia pertusa.</title>
        <authorList>
            <person name="Herrera S."/>
            <person name="Cordes E."/>
        </authorList>
    </citation>
    <scope>NUCLEOTIDE SEQUENCE</scope>
    <source>
        <strain evidence="1">USNM1676648</strain>
        <tissue evidence="1">Polyp</tissue>
    </source>
</reference>
<protein>
    <submittedName>
        <fullName evidence="1">Uncharacterized protein</fullName>
    </submittedName>
</protein>
<accession>A0A9W9YLA7</accession>
<dbReference type="Proteomes" id="UP001163046">
    <property type="component" value="Unassembled WGS sequence"/>
</dbReference>
<name>A0A9W9YLA7_9CNID</name>
<keyword evidence="2" id="KW-1185">Reference proteome</keyword>
<evidence type="ECO:0000313" key="1">
    <source>
        <dbReference type="EMBL" id="KAJ7356310.1"/>
    </source>
</evidence>
<comment type="caution">
    <text evidence="1">The sequence shown here is derived from an EMBL/GenBank/DDBJ whole genome shotgun (WGS) entry which is preliminary data.</text>
</comment>
<sequence>MPIDVYVKSQNVHLQCEAIFENMQQRSVTPSPQPPSRLFDMRRESYCEGIQSESNNPIKLEILTTKSLADDLQALNEDHAIHTLPSDVTLASSLLTSTSAMAACSAEHCDPAFEHDQTETGTVSMLSIKRYRQKRTLTT</sequence>
<dbReference type="AlphaFoldDB" id="A0A9W9YLA7"/>
<gene>
    <name evidence="1" type="ORF">OS493_025419</name>
</gene>
<organism evidence="1 2">
    <name type="scientific">Desmophyllum pertusum</name>
    <dbReference type="NCBI Taxonomy" id="174260"/>
    <lineage>
        <taxon>Eukaryota</taxon>
        <taxon>Metazoa</taxon>
        <taxon>Cnidaria</taxon>
        <taxon>Anthozoa</taxon>
        <taxon>Hexacorallia</taxon>
        <taxon>Scleractinia</taxon>
        <taxon>Caryophylliina</taxon>
        <taxon>Caryophylliidae</taxon>
        <taxon>Desmophyllum</taxon>
    </lineage>
</organism>
<dbReference type="EMBL" id="MU827322">
    <property type="protein sequence ID" value="KAJ7356310.1"/>
    <property type="molecule type" value="Genomic_DNA"/>
</dbReference>
<proteinExistence type="predicted"/>
<evidence type="ECO:0000313" key="2">
    <source>
        <dbReference type="Proteomes" id="UP001163046"/>
    </source>
</evidence>